<keyword evidence="5" id="KW-1185">Reference proteome</keyword>
<protein>
    <recommendedName>
        <fullName evidence="3">Ig-like domain-containing protein</fullName>
    </recommendedName>
</protein>
<reference evidence="4" key="1">
    <citation type="submission" date="2019-06" db="EMBL/GenBank/DDBJ databases">
        <authorList>
            <consortium name="Wellcome Sanger Institute Data Sharing"/>
        </authorList>
    </citation>
    <scope>NUCLEOTIDE SEQUENCE [LARGE SCALE GENOMIC DNA]</scope>
</reference>
<dbReference type="GO" id="GO:0005886">
    <property type="term" value="C:plasma membrane"/>
    <property type="evidence" value="ECO:0007669"/>
    <property type="project" value="TreeGrafter"/>
</dbReference>
<dbReference type="InterPro" id="IPR050413">
    <property type="entry name" value="TCR_beta_variable"/>
</dbReference>
<dbReference type="InterPro" id="IPR013783">
    <property type="entry name" value="Ig-like_fold"/>
</dbReference>
<organism evidence="4 5">
    <name type="scientific">Salarias fasciatus</name>
    <name type="common">Jewelled blenny</name>
    <name type="synonym">Blennius fasciatus</name>
    <dbReference type="NCBI Taxonomy" id="181472"/>
    <lineage>
        <taxon>Eukaryota</taxon>
        <taxon>Metazoa</taxon>
        <taxon>Chordata</taxon>
        <taxon>Craniata</taxon>
        <taxon>Vertebrata</taxon>
        <taxon>Euteleostomi</taxon>
        <taxon>Actinopterygii</taxon>
        <taxon>Neopterygii</taxon>
        <taxon>Teleostei</taxon>
        <taxon>Neoteleostei</taxon>
        <taxon>Acanthomorphata</taxon>
        <taxon>Ovalentaria</taxon>
        <taxon>Blenniimorphae</taxon>
        <taxon>Blenniiformes</taxon>
        <taxon>Blennioidei</taxon>
        <taxon>Blenniidae</taxon>
        <taxon>Salariinae</taxon>
        <taxon>Salarias</taxon>
    </lineage>
</organism>
<evidence type="ECO:0000256" key="1">
    <source>
        <dbReference type="ARBA" id="ARBA00022729"/>
    </source>
</evidence>
<evidence type="ECO:0000259" key="3">
    <source>
        <dbReference type="PROSITE" id="PS50835"/>
    </source>
</evidence>
<dbReference type="OMA" id="YPAYFGP"/>
<dbReference type="InterPro" id="IPR007110">
    <property type="entry name" value="Ig-like_dom"/>
</dbReference>
<dbReference type="SMART" id="SM00409">
    <property type="entry name" value="IG"/>
    <property type="match status" value="1"/>
</dbReference>
<dbReference type="Ensembl" id="ENSSFAT00005026781.1">
    <property type="protein sequence ID" value="ENSSFAP00005025761.1"/>
    <property type="gene ID" value="ENSSFAG00005013253.1"/>
</dbReference>
<proteinExistence type="predicted"/>
<dbReference type="SUPFAM" id="SSF48726">
    <property type="entry name" value="Immunoglobulin"/>
    <property type="match status" value="2"/>
</dbReference>
<reference evidence="4" key="3">
    <citation type="submission" date="2025-09" db="UniProtKB">
        <authorList>
            <consortium name="Ensembl"/>
        </authorList>
    </citation>
    <scope>IDENTIFICATION</scope>
</reference>
<keyword evidence="1" id="KW-0732">Signal</keyword>
<reference evidence="4" key="2">
    <citation type="submission" date="2025-08" db="UniProtKB">
        <authorList>
            <consortium name="Ensembl"/>
        </authorList>
    </citation>
    <scope>IDENTIFICATION</scope>
</reference>
<dbReference type="SMART" id="SM00407">
    <property type="entry name" value="IGc1"/>
    <property type="match status" value="1"/>
</dbReference>
<dbReference type="SMART" id="SM00406">
    <property type="entry name" value="IGv"/>
    <property type="match status" value="1"/>
</dbReference>
<dbReference type="PANTHER" id="PTHR23268">
    <property type="entry name" value="T-CELL RECEPTOR BETA CHAIN"/>
    <property type="match status" value="1"/>
</dbReference>
<dbReference type="Proteomes" id="UP000472267">
    <property type="component" value="Chromosome 19"/>
</dbReference>
<evidence type="ECO:0000313" key="4">
    <source>
        <dbReference type="Ensembl" id="ENSSFAP00005025761.1"/>
    </source>
</evidence>
<dbReference type="AlphaFoldDB" id="A0A672H9F3"/>
<dbReference type="InterPro" id="IPR013106">
    <property type="entry name" value="Ig_V-set"/>
</dbReference>
<dbReference type="PANTHER" id="PTHR23268:SF28">
    <property type="entry name" value="T CELL RECEPTOR BETA VARIABLE 19"/>
    <property type="match status" value="1"/>
</dbReference>
<dbReference type="InParanoid" id="A0A672H9F3"/>
<dbReference type="GO" id="GO:0007166">
    <property type="term" value="P:cell surface receptor signaling pathway"/>
    <property type="evidence" value="ECO:0007669"/>
    <property type="project" value="TreeGrafter"/>
</dbReference>
<sequence length="302" mass="34104">MYFCFFASHSSVVAAHGVKIHQPPFIISRRGNASATIHCEQDDSTYPFMYWYKQSSNARMKMITHSLGVDNGKQQLTDFNIKHTSERPSLLKFTLQIHSVDVGETAVYYCASSLVVLFGSTIVGKGTRLTVLDQILLPVVKILRPSKAEDTKTKREKKKTTLVCVASDFYPDHVSVSWKCSAGKCDKAATDSAAKRVKEKYYRITSRLKVLTEIWEKPENTFTCSVTFYNGTKDIVFEHTIKGIQAENYLRITQKAKLSYCVFIVKSCTYGAFVGFVMWKLQVCDCSSQNSFMFPSSRLSTS</sequence>
<name>A0A672H9F3_SALFA</name>
<dbReference type="InterPro" id="IPR036179">
    <property type="entry name" value="Ig-like_dom_sf"/>
</dbReference>
<dbReference type="Pfam" id="PF07686">
    <property type="entry name" value="V-set"/>
    <property type="match status" value="1"/>
</dbReference>
<dbReference type="Pfam" id="PF07654">
    <property type="entry name" value="C1-set"/>
    <property type="match status" value="1"/>
</dbReference>
<accession>A0A672H9F3</accession>
<dbReference type="InterPro" id="IPR003597">
    <property type="entry name" value="Ig_C1-set"/>
</dbReference>
<dbReference type="Gene3D" id="2.60.40.10">
    <property type="entry name" value="Immunoglobulins"/>
    <property type="match status" value="3"/>
</dbReference>
<feature type="domain" description="Ig-like" evidence="3">
    <location>
        <begin position="138"/>
        <end position="242"/>
    </location>
</feature>
<dbReference type="GO" id="GO:0002376">
    <property type="term" value="P:immune system process"/>
    <property type="evidence" value="ECO:0007669"/>
    <property type="project" value="UniProtKB-KW"/>
</dbReference>
<evidence type="ECO:0000313" key="5">
    <source>
        <dbReference type="Proteomes" id="UP000472267"/>
    </source>
</evidence>
<dbReference type="PROSITE" id="PS50835">
    <property type="entry name" value="IG_LIKE"/>
    <property type="match status" value="1"/>
</dbReference>
<keyword evidence="2" id="KW-0391">Immunity</keyword>
<dbReference type="InterPro" id="IPR003599">
    <property type="entry name" value="Ig_sub"/>
</dbReference>
<evidence type="ECO:0000256" key="2">
    <source>
        <dbReference type="ARBA" id="ARBA00022859"/>
    </source>
</evidence>